<dbReference type="InterPro" id="IPR014535">
    <property type="entry name" value="Hpre_diP_synt_I"/>
</dbReference>
<protein>
    <submittedName>
        <fullName evidence="2">Heptaprenyl diphosphate synthase</fullName>
    </submittedName>
</protein>
<dbReference type="AlphaFoldDB" id="A0A4Q7P014"/>
<keyword evidence="1" id="KW-0812">Transmembrane</keyword>
<keyword evidence="1" id="KW-1133">Transmembrane helix</keyword>
<name>A0A4Q7P014_9FIRM</name>
<dbReference type="Proteomes" id="UP000292927">
    <property type="component" value="Unassembled WGS sequence"/>
</dbReference>
<feature type="transmembrane region" description="Helical" evidence="1">
    <location>
        <begin position="85"/>
        <end position="104"/>
    </location>
</feature>
<dbReference type="EMBL" id="SGXF01000006">
    <property type="protein sequence ID" value="RZS93015.1"/>
    <property type="molecule type" value="Genomic_DNA"/>
</dbReference>
<reference evidence="2 3" key="1">
    <citation type="submission" date="2019-02" db="EMBL/GenBank/DDBJ databases">
        <title>Genomic Encyclopedia of Type Strains, Phase IV (KMG-IV): sequencing the most valuable type-strain genomes for metagenomic binning, comparative biology and taxonomic classification.</title>
        <authorList>
            <person name="Goeker M."/>
        </authorList>
    </citation>
    <scope>NUCLEOTIDE SEQUENCE [LARGE SCALE GENOMIC DNA]</scope>
    <source>
        <strain evidence="2 3">DSM 29486</strain>
    </source>
</reference>
<sequence>MRRWGQKNGDTRAKRAALYGMLVALAFLLSYIETLIPAFFWVPGMKLGLANLVIVMALYLFGWKGGLAISFIRVLLVAFSFTNLFSLYFSLAGAAASLLVMAGLKRGGGFGIIGVSLAGGTAHNIAQLCVAAALLGEGVLYYLPVLLAAGAVTGFCIGLACREILKRLPGMKSRD</sequence>
<comment type="caution">
    <text evidence="2">The sequence shown here is derived from an EMBL/GenBank/DDBJ whole genome shotgun (WGS) entry which is preliminary data.</text>
</comment>
<keyword evidence="1" id="KW-0472">Membrane</keyword>
<accession>A0A4Q7P014</accession>
<feature type="transmembrane region" description="Helical" evidence="1">
    <location>
        <begin position="141"/>
        <end position="165"/>
    </location>
</feature>
<dbReference type="Pfam" id="PF07456">
    <property type="entry name" value="Hpre_diP_synt_I"/>
    <property type="match status" value="1"/>
</dbReference>
<keyword evidence="3" id="KW-1185">Reference proteome</keyword>
<proteinExistence type="predicted"/>
<feature type="transmembrane region" description="Helical" evidence="1">
    <location>
        <begin position="16"/>
        <end position="42"/>
    </location>
</feature>
<dbReference type="RefSeq" id="WP_130436011.1">
    <property type="nucleotide sequence ID" value="NZ_SGXF01000006.1"/>
</dbReference>
<evidence type="ECO:0000313" key="3">
    <source>
        <dbReference type="Proteomes" id="UP000292927"/>
    </source>
</evidence>
<dbReference type="PIRSF" id="PIRSF027391">
    <property type="entry name" value="Hpre_diP_synt_I"/>
    <property type="match status" value="1"/>
</dbReference>
<dbReference type="Gene3D" id="1.10.1760.20">
    <property type="match status" value="1"/>
</dbReference>
<evidence type="ECO:0000313" key="2">
    <source>
        <dbReference type="EMBL" id="RZS93015.1"/>
    </source>
</evidence>
<evidence type="ECO:0000256" key="1">
    <source>
        <dbReference type="SAM" id="Phobius"/>
    </source>
</evidence>
<feature type="transmembrane region" description="Helical" evidence="1">
    <location>
        <begin position="49"/>
        <end position="79"/>
    </location>
</feature>
<organism evidence="2 3">
    <name type="scientific">Cuneatibacter caecimuris</name>
    <dbReference type="NCBI Taxonomy" id="1796618"/>
    <lineage>
        <taxon>Bacteria</taxon>
        <taxon>Bacillati</taxon>
        <taxon>Bacillota</taxon>
        <taxon>Clostridia</taxon>
        <taxon>Lachnospirales</taxon>
        <taxon>Lachnospiraceae</taxon>
        <taxon>Cuneatibacter</taxon>
    </lineage>
</organism>
<dbReference type="InterPro" id="IPR010898">
    <property type="entry name" value="Hpre_diP_synth_I"/>
</dbReference>
<dbReference type="OrthoDB" id="9799095at2"/>
<gene>
    <name evidence="2" type="ORF">EV209_2761</name>
</gene>